<keyword evidence="1" id="KW-0812">Transmembrane</keyword>
<sequence>MFTQYFLKALKSYNIIFTRPLATCAICFKPPDFRTLHHVSNHRELVWWYLTLLMMTYIGVPYPIYKTFQILSQANNNSQIFTYVLLIMLGTVGTAVFGSIWLLIRVRKEFVNAVNKLSCLSDKLEYCYPLTTRNVKKANSVFWLMEDLVANTGVWTCAAFAPIVSYELVNRDRDPIQLVIGIADPSVSFYVFRFSIAFICVIEFYRLITGALTFYGGGQSKKVYDEEVRNGIPIAGLYNAGKDVFEEDKVSNAHKC</sequence>
<proteinExistence type="predicted"/>
<reference evidence="2 3" key="1">
    <citation type="submission" date="2024-08" db="EMBL/GenBank/DDBJ databases">
        <authorList>
            <person name="Cucini C."/>
            <person name="Frati F."/>
        </authorList>
    </citation>
    <scope>NUCLEOTIDE SEQUENCE [LARGE SCALE GENOMIC DNA]</scope>
</reference>
<dbReference type="EMBL" id="CAXLJM020000093">
    <property type="protein sequence ID" value="CAL8132648.1"/>
    <property type="molecule type" value="Genomic_DNA"/>
</dbReference>
<gene>
    <name evidence="2" type="ORF">ODALV1_LOCUS24695</name>
</gene>
<evidence type="ECO:0000313" key="3">
    <source>
        <dbReference type="Proteomes" id="UP001642540"/>
    </source>
</evidence>
<keyword evidence="1" id="KW-1133">Transmembrane helix</keyword>
<feature type="transmembrane region" description="Helical" evidence="1">
    <location>
        <begin position="80"/>
        <end position="104"/>
    </location>
</feature>
<evidence type="ECO:0000256" key="1">
    <source>
        <dbReference type="SAM" id="Phobius"/>
    </source>
</evidence>
<dbReference type="Proteomes" id="UP001642540">
    <property type="component" value="Unassembled WGS sequence"/>
</dbReference>
<accession>A0ABP1RPP0</accession>
<organism evidence="2 3">
    <name type="scientific">Orchesella dallaii</name>
    <dbReference type="NCBI Taxonomy" id="48710"/>
    <lineage>
        <taxon>Eukaryota</taxon>
        <taxon>Metazoa</taxon>
        <taxon>Ecdysozoa</taxon>
        <taxon>Arthropoda</taxon>
        <taxon>Hexapoda</taxon>
        <taxon>Collembola</taxon>
        <taxon>Entomobryomorpha</taxon>
        <taxon>Entomobryoidea</taxon>
        <taxon>Orchesellidae</taxon>
        <taxon>Orchesellinae</taxon>
        <taxon>Orchesella</taxon>
    </lineage>
</organism>
<feature type="transmembrane region" description="Helical" evidence="1">
    <location>
        <begin position="148"/>
        <end position="169"/>
    </location>
</feature>
<keyword evidence="3" id="KW-1185">Reference proteome</keyword>
<evidence type="ECO:0000313" key="2">
    <source>
        <dbReference type="EMBL" id="CAL8132648.1"/>
    </source>
</evidence>
<protein>
    <submittedName>
        <fullName evidence="2">Uncharacterized protein</fullName>
    </submittedName>
</protein>
<name>A0ABP1RPP0_9HEXA</name>
<feature type="transmembrane region" description="Helical" evidence="1">
    <location>
        <begin position="190"/>
        <end position="208"/>
    </location>
</feature>
<keyword evidence="1" id="KW-0472">Membrane</keyword>
<feature type="transmembrane region" description="Helical" evidence="1">
    <location>
        <begin position="46"/>
        <end position="68"/>
    </location>
</feature>
<comment type="caution">
    <text evidence="2">The sequence shown here is derived from an EMBL/GenBank/DDBJ whole genome shotgun (WGS) entry which is preliminary data.</text>
</comment>